<protein>
    <recommendedName>
        <fullName evidence="2">UPF0301 protein DUT91_13870</fullName>
    </recommendedName>
</protein>
<dbReference type="Gene3D" id="3.40.1740.10">
    <property type="entry name" value="VC0467-like"/>
    <property type="match status" value="1"/>
</dbReference>
<dbReference type="EMBL" id="QOZG01000005">
    <property type="protein sequence ID" value="RCS23367.1"/>
    <property type="molecule type" value="Genomic_DNA"/>
</dbReference>
<comment type="similarity">
    <text evidence="1 2">Belongs to the UPF0301 (AlgH) family.</text>
</comment>
<name>A0A368K1V4_9HYPH</name>
<dbReference type="GO" id="GO:0005829">
    <property type="term" value="C:cytosol"/>
    <property type="evidence" value="ECO:0007669"/>
    <property type="project" value="TreeGrafter"/>
</dbReference>
<dbReference type="RefSeq" id="WP_114440982.1">
    <property type="nucleotide sequence ID" value="NZ_QOZG01000005.1"/>
</dbReference>
<gene>
    <name evidence="3" type="ORF">DUT91_13870</name>
</gene>
<organism evidence="3 4">
    <name type="scientific">Phyllobacterium salinisoli</name>
    <dbReference type="NCBI Taxonomy" id="1899321"/>
    <lineage>
        <taxon>Bacteria</taxon>
        <taxon>Pseudomonadati</taxon>
        <taxon>Pseudomonadota</taxon>
        <taxon>Alphaproteobacteria</taxon>
        <taxon>Hyphomicrobiales</taxon>
        <taxon>Phyllobacteriaceae</taxon>
        <taxon>Phyllobacterium</taxon>
    </lineage>
</organism>
<comment type="caution">
    <text evidence="3">The sequence shown here is derived from an EMBL/GenBank/DDBJ whole genome shotgun (WGS) entry which is preliminary data.</text>
</comment>
<dbReference type="Proteomes" id="UP000253420">
    <property type="component" value="Unassembled WGS sequence"/>
</dbReference>
<sequence>MDILKSAQRDKGFLNGQFLVAMPGMGDDRFARTVVYICAHSDEGAMGFIINQLQPMEFPDLLVQLGVIGEEETIRLPKSMRHFMVRNGGPVDQTRGFVLHSDDYMVDSTMPVSEDVCLTATIDILRAIAGNGGPSQALMTLGYSGWAAGQLEAEVAGNGWLTCPASMDLLFDTDIAMKYERLLDHMGIDLSRLVNDIGHA</sequence>
<accession>A0A368K1V4</accession>
<dbReference type="SUPFAM" id="SSF143456">
    <property type="entry name" value="VC0467-like"/>
    <property type="match status" value="1"/>
</dbReference>
<proteinExistence type="inferred from homology"/>
<dbReference type="AlphaFoldDB" id="A0A368K1V4"/>
<evidence type="ECO:0000256" key="2">
    <source>
        <dbReference type="HAMAP-Rule" id="MF_00758"/>
    </source>
</evidence>
<dbReference type="NCBIfam" id="NF001268">
    <property type="entry name" value="PRK00228.1-4"/>
    <property type="match status" value="1"/>
</dbReference>
<dbReference type="OrthoDB" id="9807486at2"/>
<reference evidence="3 4" key="1">
    <citation type="submission" date="2018-07" db="EMBL/GenBank/DDBJ databases">
        <title>The draft genome of Phyllobacterium salinisoli.</title>
        <authorList>
            <person name="Liu L."/>
            <person name="Li L."/>
            <person name="Zhang X."/>
            <person name="Liang L."/>
        </authorList>
    </citation>
    <scope>NUCLEOTIDE SEQUENCE [LARGE SCALE GENOMIC DNA]</scope>
    <source>
        <strain evidence="3 4">LLAN61</strain>
    </source>
</reference>
<dbReference type="PANTHER" id="PTHR30327:SF1">
    <property type="entry name" value="UPF0301 PROTEIN YQGE"/>
    <property type="match status" value="1"/>
</dbReference>
<dbReference type="PANTHER" id="PTHR30327">
    <property type="entry name" value="UNCHARACTERIZED PROTEIN YQGE"/>
    <property type="match status" value="1"/>
</dbReference>
<evidence type="ECO:0000313" key="4">
    <source>
        <dbReference type="Proteomes" id="UP000253420"/>
    </source>
</evidence>
<keyword evidence="4" id="KW-1185">Reference proteome</keyword>
<dbReference type="Pfam" id="PF02622">
    <property type="entry name" value="DUF179"/>
    <property type="match status" value="1"/>
</dbReference>
<evidence type="ECO:0000256" key="1">
    <source>
        <dbReference type="ARBA" id="ARBA00009600"/>
    </source>
</evidence>
<evidence type="ECO:0000313" key="3">
    <source>
        <dbReference type="EMBL" id="RCS23367.1"/>
    </source>
</evidence>
<dbReference type="HAMAP" id="MF_00758">
    <property type="entry name" value="UPF0301"/>
    <property type="match status" value="1"/>
</dbReference>
<dbReference type="InterPro" id="IPR003774">
    <property type="entry name" value="AlgH-like"/>
</dbReference>